<dbReference type="Proteomes" id="UP000030653">
    <property type="component" value="Unassembled WGS sequence"/>
</dbReference>
<sequence length="72" mass="8216">MSDTDVDSPIWYTLWFDTARAPPPERFINPDICHGINMTLQHNQCEEEEAWLAAETATAAVWIQRVVECAPL</sequence>
<dbReference type="AlphaFoldDB" id="M5G075"/>
<keyword evidence="2" id="KW-1185">Reference proteome</keyword>
<gene>
    <name evidence="1" type="ORF">DACRYDRAFT_108100</name>
</gene>
<accession>M5G075</accession>
<organism evidence="1 2">
    <name type="scientific">Dacryopinax primogenitus (strain DJM 731)</name>
    <name type="common">Brown rot fungus</name>
    <dbReference type="NCBI Taxonomy" id="1858805"/>
    <lineage>
        <taxon>Eukaryota</taxon>
        <taxon>Fungi</taxon>
        <taxon>Dikarya</taxon>
        <taxon>Basidiomycota</taxon>
        <taxon>Agaricomycotina</taxon>
        <taxon>Dacrymycetes</taxon>
        <taxon>Dacrymycetales</taxon>
        <taxon>Dacrymycetaceae</taxon>
        <taxon>Dacryopinax</taxon>
    </lineage>
</organism>
<dbReference type="OrthoDB" id="2976829at2759"/>
<reference evidence="1 2" key="1">
    <citation type="journal article" date="2012" name="Science">
        <title>The Paleozoic origin of enzymatic lignin decomposition reconstructed from 31 fungal genomes.</title>
        <authorList>
            <person name="Floudas D."/>
            <person name="Binder M."/>
            <person name="Riley R."/>
            <person name="Barry K."/>
            <person name="Blanchette R.A."/>
            <person name="Henrissat B."/>
            <person name="Martinez A.T."/>
            <person name="Otillar R."/>
            <person name="Spatafora J.W."/>
            <person name="Yadav J.S."/>
            <person name="Aerts A."/>
            <person name="Benoit I."/>
            <person name="Boyd A."/>
            <person name="Carlson A."/>
            <person name="Copeland A."/>
            <person name="Coutinho P.M."/>
            <person name="de Vries R.P."/>
            <person name="Ferreira P."/>
            <person name="Findley K."/>
            <person name="Foster B."/>
            <person name="Gaskell J."/>
            <person name="Glotzer D."/>
            <person name="Gorecki P."/>
            <person name="Heitman J."/>
            <person name="Hesse C."/>
            <person name="Hori C."/>
            <person name="Igarashi K."/>
            <person name="Jurgens J.A."/>
            <person name="Kallen N."/>
            <person name="Kersten P."/>
            <person name="Kohler A."/>
            <person name="Kuees U."/>
            <person name="Kumar T.K.A."/>
            <person name="Kuo A."/>
            <person name="LaButti K."/>
            <person name="Larrondo L.F."/>
            <person name="Lindquist E."/>
            <person name="Ling A."/>
            <person name="Lombard V."/>
            <person name="Lucas S."/>
            <person name="Lundell T."/>
            <person name="Martin R."/>
            <person name="McLaughlin D.J."/>
            <person name="Morgenstern I."/>
            <person name="Morin E."/>
            <person name="Murat C."/>
            <person name="Nagy L.G."/>
            <person name="Nolan M."/>
            <person name="Ohm R.A."/>
            <person name="Patyshakuliyeva A."/>
            <person name="Rokas A."/>
            <person name="Ruiz-Duenas F.J."/>
            <person name="Sabat G."/>
            <person name="Salamov A."/>
            <person name="Samejima M."/>
            <person name="Schmutz J."/>
            <person name="Slot J.C."/>
            <person name="St John F."/>
            <person name="Stenlid J."/>
            <person name="Sun H."/>
            <person name="Sun S."/>
            <person name="Syed K."/>
            <person name="Tsang A."/>
            <person name="Wiebenga A."/>
            <person name="Young D."/>
            <person name="Pisabarro A."/>
            <person name="Eastwood D.C."/>
            <person name="Martin F."/>
            <person name="Cullen D."/>
            <person name="Grigoriev I.V."/>
            <person name="Hibbett D.S."/>
        </authorList>
    </citation>
    <scope>NUCLEOTIDE SEQUENCE [LARGE SCALE GENOMIC DNA]</scope>
    <source>
        <strain evidence="1 2">DJM-731 SS1</strain>
    </source>
</reference>
<dbReference type="RefSeq" id="XP_040628452.1">
    <property type="nucleotide sequence ID" value="XM_040768589.1"/>
</dbReference>
<dbReference type="EMBL" id="JH795864">
    <property type="protein sequence ID" value="EJU01555.1"/>
    <property type="molecule type" value="Genomic_DNA"/>
</dbReference>
<protein>
    <submittedName>
        <fullName evidence="1">Uncharacterized protein</fullName>
    </submittedName>
</protein>
<evidence type="ECO:0000313" key="2">
    <source>
        <dbReference type="Proteomes" id="UP000030653"/>
    </source>
</evidence>
<proteinExistence type="predicted"/>
<dbReference type="GeneID" id="63683651"/>
<evidence type="ECO:0000313" key="1">
    <source>
        <dbReference type="EMBL" id="EJU01555.1"/>
    </source>
</evidence>
<name>M5G075_DACPD</name>
<dbReference type="HOGENOM" id="CLU_2722178_0_0_1"/>